<keyword evidence="11" id="KW-1185">Reference proteome</keyword>
<sequence>MANFYKDTPALAYHLRHPLMERIVALKERDYNDKEQFDYAPQNYEDAIDSYERVLEIVGEICGDIIEPNAQDVDQTGPTLKDGRACYDRFTQQNLDAVRRAGLMGMAIPRRYGGLNFPITPYIMAADIVSRSDAGFENLWGLQDCATTLYEFGSEDQRQRFLPRIALNGETMSMDLTEPDAGSDLQAVMLKATYNEGDDTWRLNGVKRFITNGDSHIHLVLARSEEGTHDARGLSMFIFDSKNNPGVTVRRIENKMGIKGVPTCELVFNNAKAELCGTRRMGLIKYIMALMNGARLGIMSQAVGISEAACREAYEYAIERKQFGQTIDQFPAVYEMLALMRAKTDAARCHLYETCRFVDMYKAWDDVARERKLTPEERSEQKHYTKLADAFTPIGKGISTEFANQNVYDCVQVHGGSGFMKDYTCERLYRDVRITNIYEGTTQLQVVAAIRYVTTGLYFEQIREYRKGACPSGWEPLKERMGKMLEIGERLVKKVSEANNQELHDFHARRLVEATSYTLFAHLLFKAAAERPDLYERSCRVFLNYAEAEVMKIAHYIDTFDLDELALYRNESSNTGEK</sequence>
<evidence type="ECO:0000256" key="3">
    <source>
        <dbReference type="ARBA" id="ARBA00022630"/>
    </source>
</evidence>
<dbReference type="InterPro" id="IPR036250">
    <property type="entry name" value="AcylCo_DH-like_C"/>
</dbReference>
<dbReference type="InterPro" id="IPR013786">
    <property type="entry name" value="AcylCoA_DH/ox_N"/>
</dbReference>
<dbReference type="InterPro" id="IPR006089">
    <property type="entry name" value="Acyl-CoA_DH_CS"/>
</dbReference>
<feature type="domain" description="Acyl-CoA oxidase/dehydrogenase middle" evidence="7">
    <location>
        <begin position="174"/>
        <end position="270"/>
    </location>
</feature>
<dbReference type="InterPro" id="IPR009100">
    <property type="entry name" value="AcylCoA_DH/oxidase_NM_dom_sf"/>
</dbReference>
<dbReference type="Proteomes" id="UP001628220">
    <property type="component" value="Unassembled WGS sequence"/>
</dbReference>
<comment type="similarity">
    <text evidence="2 5">Belongs to the acyl-CoA dehydrogenase family.</text>
</comment>
<dbReference type="EMBL" id="BAAFSF010000001">
    <property type="protein sequence ID" value="GAB1251416.1"/>
    <property type="molecule type" value="Genomic_DNA"/>
</dbReference>
<evidence type="ECO:0000313" key="11">
    <source>
        <dbReference type="Proteomes" id="UP001628220"/>
    </source>
</evidence>
<evidence type="ECO:0000256" key="4">
    <source>
        <dbReference type="ARBA" id="ARBA00022827"/>
    </source>
</evidence>
<organism evidence="10 11">
    <name type="scientific">Porphyromonas miyakawae</name>
    <dbReference type="NCBI Taxonomy" id="3137470"/>
    <lineage>
        <taxon>Bacteria</taxon>
        <taxon>Pseudomonadati</taxon>
        <taxon>Bacteroidota</taxon>
        <taxon>Bacteroidia</taxon>
        <taxon>Bacteroidales</taxon>
        <taxon>Porphyromonadaceae</taxon>
        <taxon>Porphyromonas</taxon>
    </lineage>
</organism>
<keyword evidence="4 5" id="KW-0274">FAD</keyword>
<dbReference type="Pfam" id="PF02771">
    <property type="entry name" value="Acyl-CoA_dh_N"/>
    <property type="match status" value="1"/>
</dbReference>
<feature type="domain" description="Acyl-CoA dehydrogenase/oxidase N-terminal" evidence="8">
    <location>
        <begin position="58"/>
        <end position="166"/>
    </location>
</feature>
<dbReference type="Pfam" id="PF02770">
    <property type="entry name" value="Acyl-CoA_dh_M"/>
    <property type="match status" value="1"/>
</dbReference>
<dbReference type="Gene3D" id="1.20.140.10">
    <property type="entry name" value="Butyryl-CoA Dehydrogenase, subunit A, domain 3"/>
    <property type="match status" value="1"/>
</dbReference>
<evidence type="ECO:0000256" key="2">
    <source>
        <dbReference type="ARBA" id="ARBA00009347"/>
    </source>
</evidence>
<dbReference type="Pfam" id="PF00441">
    <property type="entry name" value="Acyl-CoA_dh_1"/>
    <property type="match status" value="1"/>
</dbReference>
<feature type="domain" description="Acyl-CoA dehydrogenase/oxidase C-terminal" evidence="6">
    <location>
        <begin position="285"/>
        <end position="446"/>
    </location>
</feature>
<dbReference type="InterPro" id="IPR036797">
    <property type="entry name" value="Acyl-CoA_dehydrogenase_C_sf"/>
</dbReference>
<dbReference type="Pfam" id="PF12186">
    <property type="entry name" value="AcylCoA_dehyd_C"/>
    <property type="match status" value="1"/>
</dbReference>
<comment type="caution">
    <text evidence="10">The sequence shown here is derived from an EMBL/GenBank/DDBJ whole genome shotgun (WGS) entry which is preliminary data.</text>
</comment>
<gene>
    <name evidence="10" type="ORF">Tsumi_05200</name>
</gene>
<dbReference type="InterPro" id="IPR046373">
    <property type="entry name" value="Acyl-CoA_Oxase/DH_mid-dom_sf"/>
</dbReference>
<dbReference type="SUPFAM" id="SSF158494">
    <property type="entry name" value="PG0775 C-terminal domain-like"/>
    <property type="match status" value="1"/>
</dbReference>
<keyword evidence="3 5" id="KW-0285">Flavoprotein</keyword>
<reference evidence="10 11" key="1">
    <citation type="journal article" date="2025" name="Int. J. Syst. Evol. Microbiol.">
        <title>Desulfovibrio falkowii sp. nov., Porphyromonas miyakawae sp. nov., Mediterraneibacter flintii sp. nov. and Owariibacterium komagatae gen. nov., sp. nov., isolated from human faeces.</title>
        <authorList>
            <person name="Hamaguchi T."/>
            <person name="Ohara M."/>
            <person name="Hisatomi A."/>
            <person name="Sekiguchi K."/>
            <person name="Takeda J.I."/>
            <person name="Ueyama J."/>
            <person name="Ito M."/>
            <person name="Nishiwaki H."/>
            <person name="Ogi T."/>
            <person name="Hirayama M."/>
            <person name="Ohkuma M."/>
            <person name="Sakamoto M."/>
            <person name="Ohno K."/>
        </authorList>
    </citation>
    <scope>NUCLEOTIDE SEQUENCE [LARGE SCALE GENOMIC DNA]</scope>
    <source>
        <strain evidence="10 11">13CB11C</strain>
    </source>
</reference>
<comment type="cofactor">
    <cofactor evidence="1 5">
        <name>FAD</name>
        <dbReference type="ChEBI" id="CHEBI:57692"/>
    </cofactor>
</comment>
<dbReference type="PANTHER" id="PTHR42803">
    <property type="entry name" value="ACYL-COA DEHYDROGENASE"/>
    <property type="match status" value="1"/>
</dbReference>
<dbReference type="Gene3D" id="2.40.110.10">
    <property type="entry name" value="Butyryl-CoA Dehydrogenase, subunit A, domain 2"/>
    <property type="match status" value="1"/>
</dbReference>
<evidence type="ECO:0000259" key="6">
    <source>
        <dbReference type="Pfam" id="PF00441"/>
    </source>
</evidence>
<accession>A0ABQ0E131</accession>
<dbReference type="InterPro" id="IPR037069">
    <property type="entry name" value="AcylCoA_DH/ox_N_sf"/>
</dbReference>
<dbReference type="InterPro" id="IPR006091">
    <property type="entry name" value="Acyl-CoA_Oxase/DH_mid-dom"/>
</dbReference>
<dbReference type="InterPro" id="IPR052166">
    <property type="entry name" value="Diverse_Acyl-CoA_DH"/>
</dbReference>
<dbReference type="SUPFAM" id="SSF47203">
    <property type="entry name" value="Acyl-CoA dehydrogenase C-terminal domain-like"/>
    <property type="match status" value="1"/>
</dbReference>
<dbReference type="RefSeq" id="WP_411915227.1">
    <property type="nucleotide sequence ID" value="NZ_BAAFSF010000001.1"/>
</dbReference>
<evidence type="ECO:0000259" key="7">
    <source>
        <dbReference type="Pfam" id="PF02770"/>
    </source>
</evidence>
<feature type="domain" description="Acyl-CoA dehydrogenase C-terminal" evidence="9">
    <location>
        <begin position="454"/>
        <end position="565"/>
    </location>
</feature>
<dbReference type="Gene3D" id="1.10.540.10">
    <property type="entry name" value="Acyl-CoA dehydrogenase/oxidase, N-terminal domain"/>
    <property type="match status" value="1"/>
</dbReference>
<evidence type="ECO:0000256" key="5">
    <source>
        <dbReference type="RuleBase" id="RU362125"/>
    </source>
</evidence>
<evidence type="ECO:0000259" key="9">
    <source>
        <dbReference type="Pfam" id="PF12186"/>
    </source>
</evidence>
<evidence type="ECO:0000259" key="8">
    <source>
        <dbReference type="Pfam" id="PF02771"/>
    </source>
</evidence>
<name>A0ABQ0E131_9PORP</name>
<proteinExistence type="inferred from homology"/>
<keyword evidence="5" id="KW-0560">Oxidoreductase</keyword>
<dbReference type="PANTHER" id="PTHR42803:SF1">
    <property type="entry name" value="BROAD-SPECIFICITY LINEAR ACYL-COA DEHYDROGENASE FADE5"/>
    <property type="match status" value="1"/>
</dbReference>
<evidence type="ECO:0000313" key="10">
    <source>
        <dbReference type="EMBL" id="GAB1251416.1"/>
    </source>
</evidence>
<dbReference type="SUPFAM" id="SSF56645">
    <property type="entry name" value="Acyl-CoA dehydrogenase NM domain-like"/>
    <property type="match status" value="1"/>
</dbReference>
<dbReference type="InterPro" id="IPR009075">
    <property type="entry name" value="AcylCo_DH/oxidase_C"/>
</dbReference>
<dbReference type="PROSITE" id="PS00073">
    <property type="entry name" value="ACYL_COA_DH_2"/>
    <property type="match status" value="1"/>
</dbReference>
<dbReference type="InterPro" id="IPR020964">
    <property type="entry name" value="Acyl-CoA_dehydrogenase_C"/>
</dbReference>
<evidence type="ECO:0000256" key="1">
    <source>
        <dbReference type="ARBA" id="ARBA00001974"/>
    </source>
</evidence>
<protein>
    <submittedName>
        <fullName evidence="10">Acyl-CoA dehydrogenase C-terminal domain-containing protein</fullName>
    </submittedName>
</protein>
<dbReference type="Gene3D" id="1.20.120.470">
    <property type="entry name" value="Acyl-CoA dehydrogenase, C-terminal domain"/>
    <property type="match status" value="1"/>
</dbReference>